<feature type="transmembrane region" description="Helical" evidence="10">
    <location>
        <begin position="81"/>
        <end position="100"/>
    </location>
</feature>
<evidence type="ECO:0000313" key="13">
    <source>
        <dbReference type="EMBL" id="UUL82819.1"/>
    </source>
</evidence>
<feature type="domain" description="ArnT-like N-terminal" evidence="11">
    <location>
        <begin position="75"/>
        <end position="187"/>
    </location>
</feature>
<dbReference type="PANTHER" id="PTHR10050:SF46">
    <property type="entry name" value="PROTEIN O-MANNOSYL-TRANSFERASE 2"/>
    <property type="match status" value="1"/>
</dbReference>
<evidence type="ECO:0000256" key="8">
    <source>
        <dbReference type="ARBA" id="ARBA00023136"/>
    </source>
</evidence>
<evidence type="ECO:0000256" key="10">
    <source>
        <dbReference type="RuleBase" id="RU367007"/>
    </source>
</evidence>
<keyword evidence="6 10" id="KW-0812">Transmembrane</keyword>
<feature type="transmembrane region" description="Helical" evidence="10">
    <location>
        <begin position="227"/>
        <end position="252"/>
    </location>
</feature>
<dbReference type="PANTHER" id="PTHR10050">
    <property type="entry name" value="DOLICHYL-PHOSPHATE-MANNOSE--PROTEIN MANNOSYLTRANSFERASE"/>
    <property type="match status" value="1"/>
</dbReference>
<dbReference type="Pfam" id="PF16192">
    <property type="entry name" value="PMT_4TMC"/>
    <property type="match status" value="1"/>
</dbReference>
<dbReference type="EMBL" id="CP101740">
    <property type="protein sequence ID" value="UUL82819.1"/>
    <property type="molecule type" value="Genomic_DNA"/>
</dbReference>
<evidence type="ECO:0000256" key="3">
    <source>
        <dbReference type="ARBA" id="ARBA00007222"/>
    </source>
</evidence>
<accession>A0ABY5LAJ0</accession>
<dbReference type="InterPro" id="IPR032421">
    <property type="entry name" value="PMT_4TMC"/>
</dbReference>
<dbReference type="InterPro" id="IPR027005">
    <property type="entry name" value="PMT-like"/>
</dbReference>
<evidence type="ECO:0000256" key="9">
    <source>
        <dbReference type="ARBA" id="ARBA00093617"/>
    </source>
</evidence>
<comment type="function">
    <text evidence="10">Protein O-mannosyltransferase that catalyzes the transfer of a single mannose residue from a polyprenol phospho-mannosyl lipidic donor to the hydroxyl group of selected serine and threonine residues in acceptor proteins.</text>
</comment>
<evidence type="ECO:0000259" key="12">
    <source>
        <dbReference type="Pfam" id="PF16192"/>
    </source>
</evidence>
<evidence type="ECO:0000256" key="6">
    <source>
        <dbReference type="ARBA" id="ARBA00022692"/>
    </source>
</evidence>
<keyword evidence="8 10" id="KW-0472">Membrane</keyword>
<comment type="pathway">
    <text evidence="2 10">Protein modification; protein glycosylation.</text>
</comment>
<evidence type="ECO:0000259" key="11">
    <source>
        <dbReference type="Pfam" id="PF02366"/>
    </source>
</evidence>
<feature type="transmembrane region" description="Helical" evidence="10">
    <location>
        <begin position="391"/>
        <end position="413"/>
    </location>
</feature>
<dbReference type="Proteomes" id="UP001058533">
    <property type="component" value="Chromosome"/>
</dbReference>
<name>A0ABY5LAJ0_9SPHN</name>
<dbReference type="Pfam" id="PF02366">
    <property type="entry name" value="PMT"/>
    <property type="match status" value="1"/>
</dbReference>
<feature type="transmembrane region" description="Helical" evidence="10">
    <location>
        <begin position="309"/>
        <end position="332"/>
    </location>
</feature>
<evidence type="ECO:0000256" key="7">
    <source>
        <dbReference type="ARBA" id="ARBA00022989"/>
    </source>
</evidence>
<keyword evidence="7 10" id="KW-1133">Transmembrane helix</keyword>
<dbReference type="InterPro" id="IPR003342">
    <property type="entry name" value="ArnT-like_N"/>
</dbReference>
<organism evidence="13 14">
    <name type="scientific">Sphingomonas qomolangmaensis</name>
    <dbReference type="NCBI Taxonomy" id="2918765"/>
    <lineage>
        <taxon>Bacteria</taxon>
        <taxon>Pseudomonadati</taxon>
        <taxon>Pseudomonadota</taxon>
        <taxon>Alphaproteobacteria</taxon>
        <taxon>Sphingomonadales</taxon>
        <taxon>Sphingomonadaceae</taxon>
        <taxon>Sphingomonas</taxon>
    </lineage>
</organism>
<evidence type="ECO:0000256" key="5">
    <source>
        <dbReference type="ARBA" id="ARBA00022679"/>
    </source>
</evidence>
<dbReference type="EC" id="2.4.1.-" evidence="10"/>
<evidence type="ECO:0000256" key="2">
    <source>
        <dbReference type="ARBA" id="ARBA00004922"/>
    </source>
</evidence>
<feature type="transmembrane region" description="Helical" evidence="10">
    <location>
        <begin position="363"/>
        <end position="385"/>
    </location>
</feature>
<protein>
    <recommendedName>
        <fullName evidence="9 10">Polyprenol-phosphate-mannose--protein mannosyltransferase</fullName>
        <ecNumber evidence="10">2.4.1.-</ecNumber>
    </recommendedName>
</protein>
<feature type="domain" description="Protein O-mannosyl-transferase C-terminal four TM" evidence="12">
    <location>
        <begin position="259"/>
        <end position="330"/>
    </location>
</feature>
<sequence length="429" mass="46586">MRLAHRPLLVALLIGLAAQALFSIQLGRPTNLVFDEVHYVPAARTMLALAEPANTEHPPLAKALIAIGIALFGDNPIGWRAMSTLAGTATVLGGFAILMLGFGRVRVAALGAYLLAINQTVFVQARIAMLDGFLGAFVTCGIAALLWAMRARPEQRMARIVLAGALLGCAVAVKWSAAPYVAVACLAVLLLSPVRPELVEGPSFFSTGERKNIASTGSARTGIGGRALAAVILGLTALAAYFATFTPAFFYARDALTLADLLPLQQQMYAQQTVVLRPHPYQSDWWSWPLMLRPIWYYYERDLGIMRGILLLGNPAIFWSGLVAVAACLGAGLRGSRAHLALALLWLFSIAIYVVIPKSLGFFYYYHLSGIFVTLAIPPALILFKRGNADLWFATAATAVFVYFYPIIAAAPLPNDQAFLRWMWFASWR</sequence>
<feature type="transmembrane region" description="Helical" evidence="10">
    <location>
        <begin position="133"/>
        <end position="149"/>
    </location>
</feature>
<feature type="transmembrane region" description="Helical" evidence="10">
    <location>
        <begin position="338"/>
        <end position="356"/>
    </location>
</feature>
<evidence type="ECO:0000313" key="14">
    <source>
        <dbReference type="Proteomes" id="UP001058533"/>
    </source>
</evidence>
<proteinExistence type="inferred from homology"/>
<keyword evidence="5 10" id="KW-0808">Transferase</keyword>
<gene>
    <name evidence="13" type="ORF">NMP03_00820</name>
</gene>
<comment type="subcellular location">
    <subcellularLocation>
        <location evidence="10">Cell membrane</location>
    </subcellularLocation>
    <subcellularLocation>
        <location evidence="1">Endomembrane system</location>
        <topology evidence="1">Multi-pass membrane protein</topology>
    </subcellularLocation>
</comment>
<evidence type="ECO:0000256" key="4">
    <source>
        <dbReference type="ARBA" id="ARBA00022676"/>
    </source>
</evidence>
<keyword evidence="10" id="KW-1003">Cell membrane</keyword>
<evidence type="ECO:0000256" key="1">
    <source>
        <dbReference type="ARBA" id="ARBA00004127"/>
    </source>
</evidence>
<reference evidence="13" key="1">
    <citation type="submission" date="2022-07" db="EMBL/GenBank/DDBJ databases">
        <title>Sphingomonas sp. nov., a novel bacterium isolated from the north slope of the Mount Everest.</title>
        <authorList>
            <person name="Cui X."/>
            <person name="Liu Y."/>
        </authorList>
    </citation>
    <scope>NUCLEOTIDE SEQUENCE</scope>
    <source>
        <strain evidence="13">S5-59</strain>
    </source>
</reference>
<feature type="transmembrane region" description="Helical" evidence="10">
    <location>
        <begin position="107"/>
        <end position="127"/>
    </location>
</feature>
<keyword evidence="4 10" id="KW-0328">Glycosyltransferase</keyword>
<dbReference type="RefSeq" id="WP_256506670.1">
    <property type="nucleotide sequence ID" value="NZ_CP101740.1"/>
</dbReference>
<keyword evidence="14" id="KW-1185">Reference proteome</keyword>
<comment type="similarity">
    <text evidence="3 10">Belongs to the glycosyltransferase 39 family.</text>
</comment>